<name>A0A2P2N678_RHIMU</name>
<accession>A0A2P2N678</accession>
<proteinExistence type="predicted"/>
<evidence type="ECO:0000313" key="1">
    <source>
        <dbReference type="EMBL" id="MBX37958.1"/>
    </source>
</evidence>
<sequence length="70" mass="8162">MHAQEDFNCIANARHRKCPHKIMHQLNTLTHGSRTMNKALRYKTTLGITSTYVHMKKKVHAPVMDNYLLD</sequence>
<reference evidence="1" key="1">
    <citation type="submission" date="2018-02" db="EMBL/GenBank/DDBJ databases">
        <title>Rhizophora mucronata_Transcriptome.</title>
        <authorList>
            <person name="Meera S.P."/>
            <person name="Sreeshan A."/>
            <person name="Augustine A."/>
        </authorList>
    </citation>
    <scope>NUCLEOTIDE SEQUENCE</scope>
    <source>
        <tissue evidence="1">Leaf</tissue>
    </source>
</reference>
<protein>
    <submittedName>
        <fullName evidence="1">Uncharacterized protein</fullName>
    </submittedName>
</protein>
<dbReference type="AlphaFoldDB" id="A0A2P2N678"/>
<dbReference type="EMBL" id="GGEC01057474">
    <property type="protein sequence ID" value="MBX37958.1"/>
    <property type="molecule type" value="Transcribed_RNA"/>
</dbReference>
<organism evidence="1">
    <name type="scientific">Rhizophora mucronata</name>
    <name type="common">Asiatic mangrove</name>
    <dbReference type="NCBI Taxonomy" id="61149"/>
    <lineage>
        <taxon>Eukaryota</taxon>
        <taxon>Viridiplantae</taxon>
        <taxon>Streptophyta</taxon>
        <taxon>Embryophyta</taxon>
        <taxon>Tracheophyta</taxon>
        <taxon>Spermatophyta</taxon>
        <taxon>Magnoliopsida</taxon>
        <taxon>eudicotyledons</taxon>
        <taxon>Gunneridae</taxon>
        <taxon>Pentapetalae</taxon>
        <taxon>rosids</taxon>
        <taxon>fabids</taxon>
        <taxon>Malpighiales</taxon>
        <taxon>Rhizophoraceae</taxon>
        <taxon>Rhizophora</taxon>
    </lineage>
</organism>